<accession>A0AAE0NXP2</accession>
<dbReference type="EMBL" id="JAULSW010000002">
    <property type="protein sequence ID" value="KAK3389464.1"/>
    <property type="molecule type" value="Genomic_DNA"/>
</dbReference>
<keyword evidence="4" id="KW-1185">Reference proteome</keyword>
<dbReference type="Proteomes" id="UP001285441">
    <property type="component" value="Unassembled WGS sequence"/>
</dbReference>
<comment type="caution">
    <text evidence="3">The sequence shown here is derived from an EMBL/GenBank/DDBJ whole genome shotgun (WGS) entry which is preliminary data.</text>
</comment>
<protein>
    <submittedName>
        <fullName evidence="3">Uncharacterized protein</fullName>
    </submittedName>
</protein>
<name>A0AAE0NXP2_9PEZI</name>
<evidence type="ECO:0000256" key="1">
    <source>
        <dbReference type="SAM" id="MobiDB-lite"/>
    </source>
</evidence>
<gene>
    <name evidence="3" type="ORF">B0H63DRAFT_537418</name>
</gene>
<evidence type="ECO:0000313" key="3">
    <source>
        <dbReference type="EMBL" id="KAK3389464.1"/>
    </source>
</evidence>
<keyword evidence="2" id="KW-1133">Transmembrane helix</keyword>
<proteinExistence type="predicted"/>
<evidence type="ECO:0000256" key="2">
    <source>
        <dbReference type="SAM" id="Phobius"/>
    </source>
</evidence>
<reference evidence="3" key="1">
    <citation type="journal article" date="2023" name="Mol. Phylogenet. Evol.">
        <title>Genome-scale phylogeny and comparative genomics of the fungal order Sordariales.</title>
        <authorList>
            <person name="Hensen N."/>
            <person name="Bonometti L."/>
            <person name="Westerberg I."/>
            <person name="Brannstrom I.O."/>
            <person name="Guillou S."/>
            <person name="Cros-Aarteil S."/>
            <person name="Calhoun S."/>
            <person name="Haridas S."/>
            <person name="Kuo A."/>
            <person name="Mondo S."/>
            <person name="Pangilinan J."/>
            <person name="Riley R."/>
            <person name="LaButti K."/>
            <person name="Andreopoulos B."/>
            <person name="Lipzen A."/>
            <person name="Chen C."/>
            <person name="Yan M."/>
            <person name="Daum C."/>
            <person name="Ng V."/>
            <person name="Clum A."/>
            <person name="Steindorff A."/>
            <person name="Ohm R.A."/>
            <person name="Martin F."/>
            <person name="Silar P."/>
            <person name="Natvig D.O."/>
            <person name="Lalanne C."/>
            <person name="Gautier V."/>
            <person name="Ament-Velasquez S.L."/>
            <person name="Kruys A."/>
            <person name="Hutchinson M.I."/>
            <person name="Powell A.J."/>
            <person name="Barry K."/>
            <person name="Miller A.N."/>
            <person name="Grigoriev I.V."/>
            <person name="Debuchy R."/>
            <person name="Gladieux P."/>
            <person name="Hiltunen Thoren M."/>
            <person name="Johannesson H."/>
        </authorList>
    </citation>
    <scope>NUCLEOTIDE SEQUENCE</scope>
    <source>
        <strain evidence="3">CBS 232.78</strain>
    </source>
</reference>
<feature type="transmembrane region" description="Helical" evidence="2">
    <location>
        <begin position="39"/>
        <end position="59"/>
    </location>
</feature>
<feature type="compositionally biased region" description="Low complexity" evidence="1">
    <location>
        <begin position="329"/>
        <end position="339"/>
    </location>
</feature>
<keyword evidence="2" id="KW-0472">Membrane</keyword>
<keyword evidence="2" id="KW-0812">Transmembrane</keyword>
<feature type="region of interest" description="Disordered" evidence="1">
    <location>
        <begin position="253"/>
        <end position="343"/>
    </location>
</feature>
<organism evidence="3 4">
    <name type="scientific">Podospora didyma</name>
    <dbReference type="NCBI Taxonomy" id="330526"/>
    <lineage>
        <taxon>Eukaryota</taxon>
        <taxon>Fungi</taxon>
        <taxon>Dikarya</taxon>
        <taxon>Ascomycota</taxon>
        <taxon>Pezizomycotina</taxon>
        <taxon>Sordariomycetes</taxon>
        <taxon>Sordariomycetidae</taxon>
        <taxon>Sordariales</taxon>
        <taxon>Podosporaceae</taxon>
        <taxon>Podospora</taxon>
    </lineage>
</organism>
<feature type="transmembrane region" description="Helical" evidence="2">
    <location>
        <begin position="65"/>
        <end position="88"/>
    </location>
</feature>
<evidence type="ECO:0000313" key="4">
    <source>
        <dbReference type="Proteomes" id="UP001285441"/>
    </source>
</evidence>
<reference evidence="3" key="2">
    <citation type="submission" date="2023-06" db="EMBL/GenBank/DDBJ databases">
        <authorList>
            <consortium name="Lawrence Berkeley National Laboratory"/>
            <person name="Haridas S."/>
            <person name="Hensen N."/>
            <person name="Bonometti L."/>
            <person name="Westerberg I."/>
            <person name="Brannstrom I.O."/>
            <person name="Guillou S."/>
            <person name="Cros-Aarteil S."/>
            <person name="Calhoun S."/>
            <person name="Kuo A."/>
            <person name="Mondo S."/>
            <person name="Pangilinan J."/>
            <person name="Riley R."/>
            <person name="LaButti K."/>
            <person name="Andreopoulos B."/>
            <person name="Lipzen A."/>
            <person name="Chen C."/>
            <person name="Yanf M."/>
            <person name="Daum C."/>
            <person name="Ng V."/>
            <person name="Clum A."/>
            <person name="Steindorff A."/>
            <person name="Ohm R."/>
            <person name="Martin F."/>
            <person name="Silar P."/>
            <person name="Natvig D."/>
            <person name="Lalanne C."/>
            <person name="Gautier V."/>
            <person name="Ament-velasquez S.L."/>
            <person name="Kruys A."/>
            <person name="Hutchinson M.I."/>
            <person name="Powell A.J."/>
            <person name="Barry K."/>
            <person name="Miller A.N."/>
            <person name="Grigoriev I.V."/>
            <person name="Debuchy R."/>
            <person name="Gladieux P."/>
            <person name="Thoren M.H."/>
            <person name="Johannesson H."/>
        </authorList>
    </citation>
    <scope>NUCLEOTIDE SEQUENCE</scope>
    <source>
        <strain evidence="3">CBS 232.78</strain>
    </source>
</reference>
<dbReference type="AlphaFoldDB" id="A0AAE0NXP2"/>
<sequence>MAALTGNSDTDPRSMLPSVEFVQRIAQCDPETRQRVFDIIVPHLLRFLMLGLAGSSTLIQPLTLLFLSSLSISGFILLSAMLSCPLLLSAMGTRLSCALLDFRGAIRSIEECRAVKAEYVKLNNNSMQSRTFADKKADDFPTTEEGIEVLMKELFAAITDFSSVVEGKKKRDSRGSKVEYSDSAQIKRVKELEDWEVEMLSWEVLLPIPVRDQGSPGRECQHRPWCNRSSWKYDKYDSFMERFEVVKENCRTENTTRPTGSIKDQIRKRHTMESTQSNDAKSPPANQGPEARLALSSPANDSSEAEGADSSRESAAAPRKKQIKRETKPLPAKALSLPLTPSPPLRLVTQTLADRARLPLRPGGPAAPTLHPLRLSIRDEMTAAGLGEGAYRYPWPNNASHGAQMVMGEQREPHNQHDVWQPDAVNTQSLADFGDMFAAFDANSTP</sequence>